<dbReference type="CDD" id="cd21037">
    <property type="entry name" value="MLKL_NTD"/>
    <property type="match status" value="1"/>
</dbReference>
<sequence length="874" mass="94859">MDPSAAVTCLILAKGHAEALLHAVRGAKHKKSVWYKFCEELGESCAVIIPLLDSVLVELRNSKLSKRTRDAVEDALTALDAAVEEGTQLVLKCQDASTFRLYFRGADLREKFRSVAERIARCLRALPLAAMRSTLAIETNVQAICHKLEHARFELSEEDHALLRATHDAIGKQGDAVVSLLQQFEQRLDMKVSDMRAEMRANAGDDAVDLDAKEQKFMSQIAMLLQSDSAASIMCATSVHQEGESSSMKKKTTNNGQPPDSLLCPISLELMCDPVMDDFGHTYDRRSLNKALIYSPGISPNTKQEYPNNGQPRLRTNYTVKSMVEEYMQSVGTDPGGGSVGGSEIDVEDLAGLADITTIHDEERATQETTTDVELVGDTMKTNTFITVNNRKTKRWLIILALVVVLAVAGGVGGMMAAGGGGGGGDGGSVPTPTASIMTRSPTPRSSSVVQTDPAEVTRSPTTPAPTLIPASLEDIVVVSNIRFVGLDFNTYNGDSTFVNNFKADFKGAVASTAGVSVQRVNIADVHAGSVVVFFTVRFLPADSDQSETFMKQLANNPASIFAGSSLLQYSPIEASGYTTMAPTAAPTTAPTTTLPNVCEGKFKEGIPNVMCFENNIVNALEQSGANITVGYVGGFYATGRVPITLPFSRLGLCPVGVHWHLGTEHMSVGQFDEHGKTPGDFLASEMRPGFACHHYDASKSMFTTEYNWEHCIDMKVGYTYEVQWYHSAAGACGTPNQYQTPFYDGIFCMDGIISSNLNTFETIGVQGQVFTVVNDEQYYYPDLISGMVVDGQMGEDIARYTGSTTGTSRSNEICSQFSPITWQVDRKCHLISASSFDKMCADMKAQNDDMTDDLRPRGSRELVAHRLVANNQH</sequence>
<proteinExistence type="predicted"/>
<dbReference type="AlphaFoldDB" id="A0A7S0QMS9"/>
<dbReference type="GO" id="GO:0007166">
    <property type="term" value="P:cell surface receptor signaling pathway"/>
    <property type="evidence" value="ECO:0007669"/>
    <property type="project" value="InterPro"/>
</dbReference>
<dbReference type="PROSITE" id="PS51698">
    <property type="entry name" value="U_BOX"/>
    <property type="match status" value="1"/>
</dbReference>
<dbReference type="Gene3D" id="3.30.40.10">
    <property type="entry name" value="Zinc/RING finger domain, C3HC4 (zinc finger)"/>
    <property type="match status" value="1"/>
</dbReference>
<name>A0A7S0QMS9_9CHLO</name>
<dbReference type="Pfam" id="PF04564">
    <property type="entry name" value="U-box"/>
    <property type="match status" value="1"/>
</dbReference>
<feature type="domain" description="U-box" evidence="3">
    <location>
        <begin position="257"/>
        <end position="334"/>
    </location>
</feature>
<dbReference type="GO" id="GO:0016567">
    <property type="term" value="P:protein ubiquitination"/>
    <property type="evidence" value="ECO:0007669"/>
    <property type="project" value="UniProtKB-UniPathway"/>
</dbReference>
<evidence type="ECO:0000256" key="1">
    <source>
        <dbReference type="SAM" id="MobiDB-lite"/>
    </source>
</evidence>
<accession>A0A7S0QMS9</accession>
<dbReference type="InterPro" id="IPR013083">
    <property type="entry name" value="Znf_RING/FYVE/PHD"/>
</dbReference>
<keyword evidence="2" id="KW-0812">Transmembrane</keyword>
<dbReference type="InterPro" id="IPR036537">
    <property type="entry name" value="Adaptor_Cbl_N_dom_sf"/>
</dbReference>
<dbReference type="UniPathway" id="UPA00143"/>
<dbReference type="PANTHER" id="PTHR45958:SF18">
    <property type="entry name" value="U-BOX DOMAIN-CONTAINING PROTEIN"/>
    <property type="match status" value="1"/>
</dbReference>
<feature type="region of interest" description="Disordered" evidence="1">
    <location>
        <begin position="421"/>
        <end position="464"/>
    </location>
</feature>
<dbReference type="Gene3D" id="1.20.930.20">
    <property type="entry name" value="Adaptor protein Cbl, N-terminal domain"/>
    <property type="match status" value="1"/>
</dbReference>
<evidence type="ECO:0000256" key="2">
    <source>
        <dbReference type="SAM" id="Phobius"/>
    </source>
</evidence>
<dbReference type="InterPro" id="IPR003613">
    <property type="entry name" value="Ubox_domain"/>
</dbReference>
<feature type="transmembrane region" description="Helical" evidence="2">
    <location>
        <begin position="396"/>
        <end position="418"/>
    </location>
</feature>
<keyword evidence="2" id="KW-1133">Transmembrane helix</keyword>
<dbReference type="GO" id="GO:0004842">
    <property type="term" value="F:ubiquitin-protein transferase activity"/>
    <property type="evidence" value="ECO:0007669"/>
    <property type="project" value="InterPro"/>
</dbReference>
<reference evidence="4" key="1">
    <citation type="submission" date="2021-01" db="EMBL/GenBank/DDBJ databases">
        <authorList>
            <person name="Corre E."/>
            <person name="Pelletier E."/>
            <person name="Niang G."/>
            <person name="Scheremetjew M."/>
            <person name="Finn R."/>
            <person name="Kale V."/>
            <person name="Holt S."/>
            <person name="Cochrane G."/>
            <person name="Meng A."/>
            <person name="Brown T."/>
            <person name="Cohen L."/>
        </authorList>
    </citation>
    <scope>NUCLEOTIDE SEQUENCE</scope>
    <source>
        <strain evidence="4">CCMP722</strain>
    </source>
</reference>
<evidence type="ECO:0000313" key="4">
    <source>
        <dbReference type="EMBL" id="CAD8648912.1"/>
    </source>
</evidence>
<gene>
    <name evidence="4" type="ORF">POBO1169_LOCUS791</name>
</gene>
<protein>
    <recommendedName>
        <fullName evidence="3">U-box domain-containing protein</fullName>
    </recommendedName>
</protein>
<dbReference type="InterPro" id="IPR018883">
    <property type="entry name" value="Delta_CA"/>
</dbReference>
<organism evidence="4">
    <name type="scientific">Pyramimonas obovata</name>
    <dbReference type="NCBI Taxonomy" id="1411642"/>
    <lineage>
        <taxon>Eukaryota</taxon>
        <taxon>Viridiplantae</taxon>
        <taxon>Chlorophyta</taxon>
        <taxon>Pyramimonadophyceae</taxon>
        <taxon>Pyramimonadales</taxon>
        <taxon>Pyramimonadaceae</taxon>
        <taxon>Pyramimonas</taxon>
        <taxon>Pyramimonas incertae sedis</taxon>
    </lineage>
</organism>
<dbReference type="SMART" id="SM00504">
    <property type="entry name" value="Ubox"/>
    <property type="match status" value="1"/>
</dbReference>
<dbReference type="PANTHER" id="PTHR45958">
    <property type="entry name" value="RING-TYPE E3 UBIQUITIN TRANSFERASE"/>
    <property type="match status" value="1"/>
</dbReference>
<feature type="compositionally biased region" description="Polar residues" evidence="1">
    <location>
        <begin position="431"/>
        <end position="451"/>
    </location>
</feature>
<keyword evidence="2" id="KW-0472">Membrane</keyword>
<dbReference type="InterPro" id="IPR059179">
    <property type="entry name" value="MLKL-like_MCAfunc"/>
</dbReference>
<dbReference type="Pfam" id="PF10563">
    <property type="entry name" value="CA_like"/>
    <property type="match status" value="1"/>
</dbReference>
<dbReference type="SUPFAM" id="SSF57850">
    <property type="entry name" value="RING/U-box"/>
    <property type="match status" value="1"/>
</dbReference>
<evidence type="ECO:0000259" key="3">
    <source>
        <dbReference type="PROSITE" id="PS51698"/>
    </source>
</evidence>
<dbReference type="EMBL" id="HBFA01001635">
    <property type="protein sequence ID" value="CAD8648912.1"/>
    <property type="molecule type" value="Transcribed_RNA"/>
</dbReference>
<dbReference type="InterPro" id="IPR052608">
    <property type="entry name" value="U-box_domain_protein"/>
</dbReference>